<protein>
    <submittedName>
        <fullName evidence="4">GCN5-related N-acetyltransferase protein</fullName>
    </submittedName>
</protein>
<reference evidence="4 5" key="1">
    <citation type="submission" date="2015-11" db="EMBL/GenBank/DDBJ databases">
        <title>The limits of bacterial species coexistence and the symbiotic plasmid transference in sympatric Rhizobium populations.</title>
        <authorList>
            <person name="Perez-Carrascal O.M."/>
            <person name="VanInsberghe D."/>
            <person name="Juarez S."/>
            <person name="Polz M.F."/>
            <person name="Vinuesa P."/>
            <person name="Gonzalez V."/>
        </authorList>
    </citation>
    <scope>NUCLEOTIDE SEQUENCE [LARGE SCALE GENOMIC DNA]</scope>
    <source>
        <strain evidence="4 5">N771</strain>
    </source>
</reference>
<evidence type="ECO:0000256" key="2">
    <source>
        <dbReference type="ARBA" id="ARBA00023315"/>
    </source>
</evidence>
<keyword evidence="2" id="KW-0012">Acyltransferase</keyword>
<evidence type="ECO:0000259" key="3">
    <source>
        <dbReference type="PROSITE" id="PS51186"/>
    </source>
</evidence>
<evidence type="ECO:0000313" key="5">
    <source>
        <dbReference type="Proteomes" id="UP000078551"/>
    </source>
</evidence>
<dbReference type="EMBL" id="CP013568">
    <property type="protein sequence ID" value="ANL86680.1"/>
    <property type="molecule type" value="Genomic_DNA"/>
</dbReference>
<gene>
    <name evidence="4" type="ORF">AMC81_CH03963</name>
</gene>
<keyword evidence="1" id="KW-0808">Transferase</keyword>
<evidence type="ECO:0000256" key="1">
    <source>
        <dbReference type="ARBA" id="ARBA00022679"/>
    </source>
</evidence>
<evidence type="ECO:0000313" key="4">
    <source>
        <dbReference type="EMBL" id="ANL86680.1"/>
    </source>
</evidence>
<dbReference type="PANTHER" id="PTHR43072:SF23">
    <property type="entry name" value="UPF0039 PROTEIN C11D3.02C"/>
    <property type="match status" value="1"/>
</dbReference>
<feature type="domain" description="N-acetyltransferase" evidence="3">
    <location>
        <begin position="19"/>
        <end position="153"/>
    </location>
</feature>
<proteinExistence type="predicted"/>
<dbReference type="SUPFAM" id="SSF55729">
    <property type="entry name" value="Acyl-CoA N-acyltransferases (Nat)"/>
    <property type="match status" value="1"/>
</dbReference>
<dbReference type="PANTHER" id="PTHR43072">
    <property type="entry name" value="N-ACETYLTRANSFERASE"/>
    <property type="match status" value="1"/>
</dbReference>
<name>A0ABM6CEJ0_9HYPH</name>
<dbReference type="PROSITE" id="PS51186">
    <property type="entry name" value="GNAT"/>
    <property type="match status" value="1"/>
</dbReference>
<dbReference type="InterPro" id="IPR016181">
    <property type="entry name" value="Acyl_CoA_acyltransferase"/>
</dbReference>
<organism evidence="4 5">
    <name type="scientific">Rhizobium phaseoli</name>
    <dbReference type="NCBI Taxonomy" id="396"/>
    <lineage>
        <taxon>Bacteria</taxon>
        <taxon>Pseudomonadati</taxon>
        <taxon>Pseudomonadota</taxon>
        <taxon>Alphaproteobacteria</taxon>
        <taxon>Hyphomicrobiales</taxon>
        <taxon>Rhizobiaceae</taxon>
        <taxon>Rhizobium/Agrobacterium group</taxon>
        <taxon>Rhizobium</taxon>
    </lineage>
</organism>
<accession>A0ABM6CEJ0</accession>
<dbReference type="Proteomes" id="UP000078551">
    <property type="component" value="Chromosome"/>
</dbReference>
<keyword evidence="5" id="KW-1185">Reference proteome</keyword>
<dbReference type="Pfam" id="PF00583">
    <property type="entry name" value="Acetyltransf_1"/>
    <property type="match status" value="1"/>
</dbReference>
<dbReference type="CDD" id="cd04301">
    <property type="entry name" value="NAT_SF"/>
    <property type="match status" value="1"/>
</dbReference>
<dbReference type="InterPro" id="IPR000182">
    <property type="entry name" value="GNAT_dom"/>
</dbReference>
<sequence>MPPISAAPTCWTRSSRAMVEVTSASQGDIDWLVREDANVGQPWVSRCVALGEYLVAKEAGEIVGFLRFSRFWGRVPYLEMVRIQPAYRRSGVGTALFLAWEAAMRAEGARLLMTSSECDESRPQDWHRRNGFTETGAIGLPGLQSVPEVFFIKHIA</sequence>
<dbReference type="Gene3D" id="3.40.630.30">
    <property type="match status" value="1"/>
</dbReference>